<dbReference type="eggNOG" id="COG2038">
    <property type="taxonomic scope" value="Bacteria"/>
</dbReference>
<name>F9UFE3_9GAMM</name>
<dbReference type="Pfam" id="PF02277">
    <property type="entry name" value="DBI_PRT"/>
    <property type="match status" value="1"/>
</dbReference>
<reference evidence="1 2" key="1">
    <citation type="submission" date="2011-06" db="EMBL/GenBank/DDBJ databases">
        <title>The draft genome of Thiocapsa marina 5811.</title>
        <authorList>
            <consortium name="US DOE Joint Genome Institute (JGI-PGF)"/>
            <person name="Lucas S."/>
            <person name="Han J."/>
            <person name="Cheng J.-F."/>
            <person name="Goodwin L."/>
            <person name="Pitluck S."/>
            <person name="Peters L."/>
            <person name="Land M.L."/>
            <person name="Hauser L."/>
            <person name="Vogl K."/>
            <person name="Liu Z."/>
            <person name="Imhoff J."/>
            <person name="Thiel V."/>
            <person name="Frigaard N.-U."/>
            <person name="Bryant D."/>
            <person name="Woyke T.J."/>
        </authorList>
    </citation>
    <scope>NUCLEOTIDE SEQUENCE [LARGE SCALE GENOMIC DNA]</scope>
    <source>
        <strain evidence="1 2">5811</strain>
    </source>
</reference>
<dbReference type="GO" id="GO:0008939">
    <property type="term" value="F:nicotinate-nucleotide-dimethylbenzimidazole phosphoribosyltransferase activity"/>
    <property type="evidence" value="ECO:0007669"/>
    <property type="project" value="InterPro"/>
</dbReference>
<dbReference type="InterPro" id="IPR036087">
    <property type="entry name" value="Nict_dMeBzImd_PRibTrfase_sf"/>
</dbReference>
<dbReference type="Proteomes" id="UP000005459">
    <property type="component" value="Unassembled WGS sequence"/>
</dbReference>
<proteinExistence type="predicted"/>
<dbReference type="AlphaFoldDB" id="F9UFE3"/>
<evidence type="ECO:0000313" key="1">
    <source>
        <dbReference type="EMBL" id="EGV17180.1"/>
    </source>
</evidence>
<protein>
    <submittedName>
        <fullName evidence="1">Uncharacterized protein</fullName>
    </submittedName>
</protein>
<accession>F9UFE3</accession>
<dbReference type="SUPFAM" id="SSF52733">
    <property type="entry name" value="Nicotinate mononucleotide:5,6-dimethylbenzimidazole phosphoribosyltransferase (CobT)"/>
    <property type="match status" value="1"/>
</dbReference>
<keyword evidence="2" id="KW-1185">Reference proteome</keyword>
<dbReference type="InterPro" id="IPR003200">
    <property type="entry name" value="Nict_dMeBzImd_PRibTrfase"/>
</dbReference>
<dbReference type="RefSeq" id="WP_007194518.1">
    <property type="nucleotide sequence ID" value="NZ_AFWV01000012.1"/>
</dbReference>
<evidence type="ECO:0000313" key="2">
    <source>
        <dbReference type="Proteomes" id="UP000005459"/>
    </source>
</evidence>
<gene>
    <name evidence="1" type="ORF">ThimaDRAFT_3646</name>
</gene>
<organism evidence="1 2">
    <name type="scientific">Thiocapsa marina 5811</name>
    <dbReference type="NCBI Taxonomy" id="768671"/>
    <lineage>
        <taxon>Bacteria</taxon>
        <taxon>Pseudomonadati</taxon>
        <taxon>Pseudomonadota</taxon>
        <taxon>Gammaproteobacteria</taxon>
        <taxon>Chromatiales</taxon>
        <taxon>Chromatiaceae</taxon>
        <taxon>Thiocapsa</taxon>
    </lineage>
</organism>
<dbReference type="Gene3D" id="3.40.50.10210">
    <property type="match status" value="1"/>
</dbReference>
<dbReference type="OrthoDB" id="5768978at2"/>
<sequence>MDIALPVDPVIAIARGTRVVLVEIDSEGGALAVPGEGEGAAQDVERNLHAVAQCLKDLEDDIDLQLEILRLRGSASRTGSNGLAPGSRRICGEDTSCGFIHQLDKHGLDIALSAGRHAAERAKLAGVGRLIAMAPSLCTAAAWQLPRAGADAGYAALRLPCPDRSLPDALAHVDFYDALRCRGRSEIAALVGVAIAAAQMGIPFCLPDSAGGVAAEAAVGLNPGVRAWLG</sequence>
<dbReference type="STRING" id="768671.ThimaDRAFT_3646"/>
<dbReference type="EMBL" id="AFWV01000012">
    <property type="protein sequence ID" value="EGV17180.1"/>
    <property type="molecule type" value="Genomic_DNA"/>
</dbReference>